<evidence type="ECO:0000313" key="2">
    <source>
        <dbReference type="Proteomes" id="UP001172386"/>
    </source>
</evidence>
<protein>
    <submittedName>
        <fullName evidence="1">Uncharacterized protein</fullName>
    </submittedName>
</protein>
<organism evidence="1 2">
    <name type="scientific">Neophaeococcomyces mojaviensis</name>
    <dbReference type="NCBI Taxonomy" id="3383035"/>
    <lineage>
        <taxon>Eukaryota</taxon>
        <taxon>Fungi</taxon>
        <taxon>Dikarya</taxon>
        <taxon>Ascomycota</taxon>
        <taxon>Pezizomycotina</taxon>
        <taxon>Eurotiomycetes</taxon>
        <taxon>Chaetothyriomycetidae</taxon>
        <taxon>Chaetothyriales</taxon>
        <taxon>Chaetothyriales incertae sedis</taxon>
        <taxon>Neophaeococcomyces</taxon>
    </lineage>
</organism>
<gene>
    <name evidence="1" type="ORF">H2198_002553</name>
</gene>
<accession>A0ACC3ADV0</accession>
<evidence type="ECO:0000313" key="1">
    <source>
        <dbReference type="EMBL" id="KAJ9660435.1"/>
    </source>
</evidence>
<proteinExistence type="predicted"/>
<dbReference type="Proteomes" id="UP001172386">
    <property type="component" value="Unassembled WGS sequence"/>
</dbReference>
<reference evidence="1" key="1">
    <citation type="submission" date="2022-10" db="EMBL/GenBank/DDBJ databases">
        <title>Culturing micro-colonial fungi from biological soil crusts in the Mojave desert and describing Neophaeococcomyces mojavensis, and introducing the new genera and species Taxawa tesnikishii.</title>
        <authorList>
            <person name="Kurbessoian T."/>
            <person name="Stajich J.E."/>
        </authorList>
    </citation>
    <scope>NUCLEOTIDE SEQUENCE</scope>
    <source>
        <strain evidence="1">JES_112</strain>
    </source>
</reference>
<keyword evidence="2" id="KW-1185">Reference proteome</keyword>
<sequence length="566" mass="64672">MGIAIPASLTDGAFGALVVKSQSLNSCVTSEVALGWLRYAMALPKIDAISQQCFGEAIQTCDSQYYFTSPHIVKRRIDSCPFPSNVCQKGIKPFEILHMNASAFDFGINSPSKISFSHRLTCAPLNVDDFLLVPTLHPNHSWISARTTLDRKTAWSNFSVLLSTVNGPNSFSNESSGRKMAIDNGPAEVTVLPRHIVPFSVNELEYQKLIHQDLRRDDGQSFMIVNRAGRTIYSSEVNDPFLSAHNKVNHGEDYVRYLPDYEATALGCVEQYQFCVPRSSRSTYCSQWGFTTQAWADIQEVLVPDETAPLEDLYDIMERIASFDELIRSTTVYGHLALRNTMHDLTRLLRDQSSNNRFNELESEPWTLEVETWFMKAILNAIFRIRMGAKYRVSSWRQFEESDPEFERYISQRWSTCGRVLFRDPDYVNINWIGFCSTFGVLCLITVVSYLVERLQKCGQVVTKLIANPHDTVAMVHFILGPLVTRLHQETRVKIRTTVDSIHRSWRRIWSNRKSLGRGRVWYRSRRRNKLASGGVLRGNVYRPPARSDGNNPYDCYLEDLPSARQ</sequence>
<dbReference type="EMBL" id="JAPDRQ010000031">
    <property type="protein sequence ID" value="KAJ9660435.1"/>
    <property type="molecule type" value="Genomic_DNA"/>
</dbReference>
<name>A0ACC3ADV0_9EURO</name>
<comment type="caution">
    <text evidence="1">The sequence shown here is derived from an EMBL/GenBank/DDBJ whole genome shotgun (WGS) entry which is preliminary data.</text>
</comment>